<accession>A0AA37XE41</accession>
<comment type="caution">
    <text evidence="1">The sequence shown here is derived from an EMBL/GenBank/DDBJ whole genome shotgun (WGS) entry which is preliminary data.</text>
</comment>
<proteinExistence type="predicted"/>
<dbReference type="EMBL" id="BSUM01000001">
    <property type="protein sequence ID" value="GMA31518.1"/>
    <property type="molecule type" value="Genomic_DNA"/>
</dbReference>
<evidence type="ECO:0000313" key="2">
    <source>
        <dbReference type="Proteomes" id="UP001157161"/>
    </source>
</evidence>
<gene>
    <name evidence="1" type="ORF">GCM10025875_15100</name>
</gene>
<evidence type="ECO:0000313" key="1">
    <source>
        <dbReference type="EMBL" id="GMA31518.1"/>
    </source>
</evidence>
<sequence length="361" mass="37586">MRPPLLVHLADESHGVDRCARTVAGAVARLSPATELRRGDAADLDAGAAGATAFLGGGLPRDARVHVHVTDRLWGPDPERSAARIEALAAVCDLGVTLHDLPQASDGPTRLPRRLAFYRRVVAAASVVVVNSEHERHLLRDAVGGGEGAGVAQAAQVAHVVPLPVPAPRSPGGTDPADRPAPDGAVAVLGFFYPGKGHREVVDAVARLPRGAARRVTALGRASAGHEGELAELVAHAVELGVDLRVTGFLSDDDLATRARTAAVPVIAHQHVSASGSLTDWLAAGRRPLVLDSPYFREMARLRPGTLTLVAADALPDAIAGALDDPASTWQESGASTRPDLDDVARAYLDLWASRGPGERA</sequence>
<dbReference type="Gene3D" id="3.40.50.2000">
    <property type="entry name" value="Glycogen Phosphorylase B"/>
    <property type="match status" value="2"/>
</dbReference>
<reference evidence="1" key="2">
    <citation type="submission" date="2023-02" db="EMBL/GenBank/DDBJ databases">
        <authorList>
            <person name="Sun Q."/>
            <person name="Mori K."/>
        </authorList>
    </citation>
    <scope>NUCLEOTIDE SEQUENCE</scope>
    <source>
        <strain evidence="1">NBRC 112290</strain>
    </source>
</reference>
<name>A0AA37XE41_9MICO</name>
<dbReference type="SUPFAM" id="SSF53756">
    <property type="entry name" value="UDP-Glycosyltransferase/glycogen phosphorylase"/>
    <property type="match status" value="1"/>
</dbReference>
<dbReference type="RefSeq" id="WP_284250324.1">
    <property type="nucleotide sequence ID" value="NZ_BSUM01000001.1"/>
</dbReference>
<dbReference type="AlphaFoldDB" id="A0AA37XE41"/>
<dbReference type="Proteomes" id="UP001157161">
    <property type="component" value="Unassembled WGS sequence"/>
</dbReference>
<reference evidence="1" key="1">
    <citation type="journal article" date="2014" name="Int. J. Syst. Evol. Microbiol.">
        <title>Complete genome sequence of Corynebacterium casei LMG S-19264T (=DSM 44701T), isolated from a smear-ripened cheese.</title>
        <authorList>
            <consortium name="US DOE Joint Genome Institute (JGI-PGF)"/>
            <person name="Walter F."/>
            <person name="Albersmeier A."/>
            <person name="Kalinowski J."/>
            <person name="Ruckert C."/>
        </authorList>
    </citation>
    <scope>NUCLEOTIDE SEQUENCE</scope>
    <source>
        <strain evidence="1">NBRC 112290</strain>
    </source>
</reference>
<organism evidence="1 2">
    <name type="scientific">Litorihabitans aurantiacus</name>
    <dbReference type="NCBI Taxonomy" id="1930061"/>
    <lineage>
        <taxon>Bacteria</taxon>
        <taxon>Bacillati</taxon>
        <taxon>Actinomycetota</taxon>
        <taxon>Actinomycetes</taxon>
        <taxon>Micrococcales</taxon>
        <taxon>Beutenbergiaceae</taxon>
        <taxon>Litorihabitans</taxon>
    </lineage>
</organism>
<protein>
    <submittedName>
        <fullName evidence="1">Uncharacterized protein</fullName>
    </submittedName>
</protein>
<keyword evidence="2" id="KW-1185">Reference proteome</keyword>